<dbReference type="Pfam" id="PF00501">
    <property type="entry name" value="AMP-binding"/>
    <property type="match status" value="1"/>
</dbReference>
<keyword evidence="2 7" id="KW-0436">Ligase</keyword>
<proteinExistence type="inferred from homology"/>
<dbReference type="EMBL" id="QFVR01000002">
    <property type="protein sequence ID" value="PWI26511.1"/>
    <property type="molecule type" value="Genomic_DNA"/>
</dbReference>
<evidence type="ECO:0000259" key="6">
    <source>
        <dbReference type="Pfam" id="PF13193"/>
    </source>
</evidence>
<dbReference type="PANTHER" id="PTHR43859">
    <property type="entry name" value="ACYL-ACTIVATING ENZYME"/>
    <property type="match status" value="1"/>
</dbReference>
<evidence type="ECO:0000313" key="7">
    <source>
        <dbReference type="EMBL" id="PWI26511.1"/>
    </source>
</evidence>
<organism evidence="7 8">
    <name type="scientific">Kurthia sibirica</name>
    <dbReference type="NCBI Taxonomy" id="202750"/>
    <lineage>
        <taxon>Bacteria</taxon>
        <taxon>Bacillati</taxon>
        <taxon>Bacillota</taxon>
        <taxon>Bacilli</taxon>
        <taxon>Bacillales</taxon>
        <taxon>Caryophanaceae</taxon>
        <taxon>Kurthia</taxon>
    </lineage>
</organism>
<dbReference type="SUPFAM" id="SSF56801">
    <property type="entry name" value="Acetyl-CoA synthetase-like"/>
    <property type="match status" value="1"/>
</dbReference>
<protein>
    <submittedName>
        <fullName evidence="7">Fatty-acid--CoA ligase</fullName>
    </submittedName>
</protein>
<name>A0A2U3APP7_9BACL</name>
<evidence type="ECO:0000256" key="2">
    <source>
        <dbReference type="ARBA" id="ARBA00022598"/>
    </source>
</evidence>
<dbReference type="PANTHER" id="PTHR43859:SF4">
    <property type="entry name" value="BUTANOATE--COA LIGASE AAE1-RELATED"/>
    <property type="match status" value="1"/>
</dbReference>
<feature type="domain" description="AMP-dependent synthetase/ligase" evidence="5">
    <location>
        <begin position="15"/>
        <end position="398"/>
    </location>
</feature>
<dbReference type="CDD" id="cd12119">
    <property type="entry name" value="ttLC_FACS_AlkK_like"/>
    <property type="match status" value="1"/>
</dbReference>
<gene>
    <name evidence="7" type="ORF">DEX24_01735</name>
</gene>
<dbReference type="AlphaFoldDB" id="A0A2U3APP7"/>
<dbReference type="GO" id="GO:0006631">
    <property type="term" value="P:fatty acid metabolic process"/>
    <property type="evidence" value="ECO:0007669"/>
    <property type="project" value="UniProtKB-KW"/>
</dbReference>
<evidence type="ECO:0000256" key="3">
    <source>
        <dbReference type="ARBA" id="ARBA00022832"/>
    </source>
</evidence>
<dbReference type="GO" id="GO:0016874">
    <property type="term" value="F:ligase activity"/>
    <property type="evidence" value="ECO:0007669"/>
    <property type="project" value="UniProtKB-KW"/>
</dbReference>
<dbReference type="Pfam" id="PF13193">
    <property type="entry name" value="AMP-binding_C"/>
    <property type="match status" value="1"/>
</dbReference>
<evidence type="ECO:0000313" key="8">
    <source>
        <dbReference type="Proteomes" id="UP000245938"/>
    </source>
</evidence>
<evidence type="ECO:0000256" key="4">
    <source>
        <dbReference type="ARBA" id="ARBA00023098"/>
    </source>
</evidence>
<accession>A0A2U3APP7</accession>
<dbReference type="Proteomes" id="UP000245938">
    <property type="component" value="Unassembled WGS sequence"/>
</dbReference>
<evidence type="ECO:0000256" key="1">
    <source>
        <dbReference type="ARBA" id="ARBA00006432"/>
    </source>
</evidence>
<dbReference type="Gene3D" id="3.40.50.12780">
    <property type="entry name" value="N-terminal domain of ligase-like"/>
    <property type="match status" value="1"/>
</dbReference>
<dbReference type="Gene3D" id="3.30.300.30">
    <property type="match status" value="1"/>
</dbReference>
<dbReference type="InterPro" id="IPR000873">
    <property type="entry name" value="AMP-dep_synth/lig_dom"/>
</dbReference>
<keyword evidence="8" id="KW-1185">Reference proteome</keyword>
<dbReference type="InterPro" id="IPR025110">
    <property type="entry name" value="AMP-bd_C"/>
</dbReference>
<dbReference type="FunFam" id="3.30.300.30:FF:000008">
    <property type="entry name" value="2,3-dihydroxybenzoate-AMP ligase"/>
    <property type="match status" value="1"/>
</dbReference>
<reference evidence="7 8" key="1">
    <citation type="submission" date="2018-05" db="EMBL/GenBank/DDBJ databases">
        <title>Kurthia sibirica genome sequence.</title>
        <authorList>
            <person name="Maclea K.S."/>
            <person name="Goen A.E."/>
        </authorList>
    </citation>
    <scope>NUCLEOTIDE SEQUENCE [LARGE SCALE GENOMIC DNA]</scope>
    <source>
        <strain evidence="7 8">ATCC 49154</strain>
    </source>
</reference>
<keyword evidence="3" id="KW-0276">Fatty acid metabolism</keyword>
<dbReference type="NCBIfam" id="NF004837">
    <property type="entry name" value="PRK06187.1"/>
    <property type="match status" value="1"/>
</dbReference>
<dbReference type="InterPro" id="IPR045851">
    <property type="entry name" value="AMP-bd_C_sf"/>
</dbReference>
<dbReference type="InterPro" id="IPR042099">
    <property type="entry name" value="ANL_N_sf"/>
</dbReference>
<comment type="caution">
    <text evidence="7">The sequence shown here is derived from an EMBL/GenBank/DDBJ whole genome shotgun (WGS) entry which is preliminary data.</text>
</comment>
<sequence length="540" mass="60412">MMDTQLVLTQFLTRAEKYYGHKKIISRTSSTMTHRITYRDFAQRTRKLASALEGVGMKRGTKVGTFAWNHHRHLEAYFAIPCAGAIIHMLNIRLSLEHLRYIINHAEDEIILVDEELAPLLASIQHQLTTVKTFVVMGDHVDIAATKLQNAQSYEELLAAADSSYEFPTDLDENMNAGMCYTSATTGFPKGVFYTHRGIVLHSLSLGLVESFGLNERDIALSVVPMFHASAWGLPFAAVNFGSTQVLPGPNMTPQIILDVMEAEKVTVTAGVPTIWFGVLQLLENSTRPIDLSSIRILVSGGASSPKGLIQAFEQKYNIPFTVGYGLTETSPLVTLSRYKSEMDDWSEEQRLEARSMIGMPAALLQTKLLNEEGEVPWDGKTMGELLVKGPWIADAYYKDERTVEAFKDGWLHTGDIAIQTPEGFIKLVDRTKDLIKSGGEWISSVDLENALMTHDAVAEAAVIAMPHPTWQERPLACVVLKNKEVNSDDIKEQLLQYLAQNFAKWWVPDEIVFIDEVPKTSVGKFQKNQLRNQLEELLQ</sequence>
<evidence type="ECO:0000259" key="5">
    <source>
        <dbReference type="Pfam" id="PF00501"/>
    </source>
</evidence>
<dbReference type="OrthoDB" id="9803968at2"/>
<comment type="similarity">
    <text evidence="1">Belongs to the ATP-dependent AMP-binding enzyme family.</text>
</comment>
<dbReference type="RefSeq" id="WP_109304682.1">
    <property type="nucleotide sequence ID" value="NZ_BJUF01000002.1"/>
</dbReference>
<keyword evidence="4" id="KW-0443">Lipid metabolism</keyword>
<feature type="domain" description="AMP-binding enzyme C-terminal" evidence="6">
    <location>
        <begin position="448"/>
        <end position="525"/>
    </location>
</feature>